<dbReference type="AlphaFoldDB" id="A0A086Y7Q3"/>
<dbReference type="OrthoDB" id="9815592at2"/>
<evidence type="ECO:0000313" key="9">
    <source>
        <dbReference type="EMBL" id="KFI30303.1"/>
    </source>
</evidence>
<keyword evidence="5 7" id="KW-0012">Acyltransferase</keyword>
<dbReference type="GO" id="GO:0008870">
    <property type="term" value="F:galactoside O-acetyltransferase activity"/>
    <property type="evidence" value="ECO:0007669"/>
    <property type="project" value="TreeGrafter"/>
</dbReference>
<evidence type="ECO:0000256" key="3">
    <source>
        <dbReference type="ARBA" id="ARBA00022679"/>
    </source>
</evidence>
<accession>A0A086Y7Q3</accession>
<dbReference type="Proteomes" id="UP000028826">
    <property type="component" value="Unassembled WGS sequence"/>
</dbReference>
<evidence type="ECO:0000256" key="2">
    <source>
        <dbReference type="ARBA" id="ARBA00022458"/>
    </source>
</evidence>
<name>A0A086Y7Q3_9RHOB</name>
<keyword evidence="4" id="KW-0677">Repeat</keyword>
<dbReference type="InterPro" id="IPR039369">
    <property type="entry name" value="LacA-like"/>
</dbReference>
<dbReference type="EC" id="2.3.1.-" evidence="7"/>
<dbReference type="SUPFAM" id="SSF51161">
    <property type="entry name" value="Trimeric LpxA-like enzymes"/>
    <property type="match status" value="1"/>
</dbReference>
<dbReference type="Pfam" id="PF12464">
    <property type="entry name" value="Mac"/>
    <property type="match status" value="1"/>
</dbReference>
<dbReference type="PANTHER" id="PTHR43017">
    <property type="entry name" value="GALACTOSIDE O-ACETYLTRANSFERASE"/>
    <property type="match status" value="1"/>
</dbReference>
<dbReference type="InterPro" id="IPR018357">
    <property type="entry name" value="Hexapep_transf_CS"/>
</dbReference>
<dbReference type="eggNOG" id="COG0110">
    <property type="taxonomic scope" value="Bacteria"/>
</dbReference>
<evidence type="ECO:0000256" key="7">
    <source>
        <dbReference type="RuleBase" id="RU367021"/>
    </source>
</evidence>
<dbReference type="STRING" id="195105.CN97_11950"/>
<dbReference type="Gene3D" id="2.160.10.10">
    <property type="entry name" value="Hexapeptide repeat proteins"/>
    <property type="match status" value="1"/>
</dbReference>
<evidence type="ECO:0000256" key="5">
    <source>
        <dbReference type="ARBA" id="ARBA00023315"/>
    </source>
</evidence>
<dbReference type="InterPro" id="IPR024688">
    <property type="entry name" value="Mac_dom"/>
</dbReference>
<dbReference type="EMBL" id="JGYG01000003">
    <property type="protein sequence ID" value="KFI30303.1"/>
    <property type="molecule type" value="Genomic_DNA"/>
</dbReference>
<evidence type="ECO:0000259" key="8">
    <source>
        <dbReference type="SMART" id="SM01266"/>
    </source>
</evidence>
<proteinExistence type="inferred from homology"/>
<dbReference type="SMART" id="SM01266">
    <property type="entry name" value="Mac"/>
    <property type="match status" value="1"/>
</dbReference>
<reference evidence="9 10" key="1">
    <citation type="submission" date="2014-03" db="EMBL/GenBank/DDBJ databases">
        <title>Genome of Haematobacter massiliensis CCUG 47968.</title>
        <authorList>
            <person name="Wang D."/>
            <person name="Wang G."/>
        </authorList>
    </citation>
    <scope>NUCLEOTIDE SEQUENCE [LARGE SCALE GENOMIC DNA]</scope>
    <source>
        <strain evidence="9 10">CCUG 47968</strain>
    </source>
</reference>
<dbReference type="PANTHER" id="PTHR43017:SF1">
    <property type="entry name" value="ACETYLTRANSFERASE YJL218W-RELATED"/>
    <property type="match status" value="1"/>
</dbReference>
<comment type="similarity">
    <text evidence="1 7">Belongs to the transferase hexapeptide repeat family.</text>
</comment>
<sequence>MTDDRTQKQRMLAGDLYLANDPELVAEHLSAQHLLSSFNASAPDETAVRDRLLSRLFGHWGDGAVLKPAFRCDYGIHISIGARSFVNYDCVFLDCNRIEIGEEVQIGPGVHIYTATHPLEATTRRSGLESALPVRVGDGAWIGGGSILCPGVTVGENTVIGAGSVVTRDLPGGVLAVGNPCRVVRSI</sequence>
<keyword evidence="3 7" id="KW-0808">Transferase</keyword>
<evidence type="ECO:0000256" key="4">
    <source>
        <dbReference type="ARBA" id="ARBA00022737"/>
    </source>
</evidence>
<comment type="caution">
    <text evidence="9">The sequence shown here is derived from an EMBL/GenBank/DDBJ whole genome shotgun (WGS) entry which is preliminary data.</text>
</comment>
<feature type="domain" description="Maltose/galactoside acetyltransferase" evidence="8">
    <location>
        <begin position="8"/>
        <end position="62"/>
    </location>
</feature>
<dbReference type="CDD" id="cd03357">
    <property type="entry name" value="LbH_MAT_GAT"/>
    <property type="match status" value="1"/>
</dbReference>
<dbReference type="InterPro" id="IPR011004">
    <property type="entry name" value="Trimer_LpxA-like_sf"/>
</dbReference>
<evidence type="ECO:0000256" key="6">
    <source>
        <dbReference type="ARBA" id="ARBA00055587"/>
    </source>
</evidence>
<keyword evidence="10" id="KW-1185">Reference proteome</keyword>
<keyword evidence="2" id="KW-0536">Nodulation</keyword>
<dbReference type="Pfam" id="PF00132">
    <property type="entry name" value="Hexapep"/>
    <property type="match status" value="1"/>
</dbReference>
<evidence type="ECO:0000313" key="10">
    <source>
        <dbReference type="Proteomes" id="UP000028826"/>
    </source>
</evidence>
<gene>
    <name evidence="9" type="ORF">CN97_11950</name>
</gene>
<dbReference type="PROSITE" id="PS00101">
    <property type="entry name" value="HEXAPEP_TRANSFERASES"/>
    <property type="match status" value="1"/>
</dbReference>
<organism evidence="9 10">
    <name type="scientific">Haematobacter massiliensis</name>
    <dbReference type="NCBI Taxonomy" id="195105"/>
    <lineage>
        <taxon>Bacteria</taxon>
        <taxon>Pseudomonadati</taxon>
        <taxon>Pseudomonadota</taxon>
        <taxon>Alphaproteobacteria</taxon>
        <taxon>Rhodobacterales</taxon>
        <taxon>Paracoccaceae</taxon>
        <taxon>Haematobacter</taxon>
    </lineage>
</organism>
<evidence type="ECO:0000256" key="1">
    <source>
        <dbReference type="ARBA" id="ARBA00007274"/>
    </source>
</evidence>
<dbReference type="FunFam" id="2.160.10.10:FF:000025">
    <property type="entry name" value="Hexapeptide-repeat containing-acetyltransferase"/>
    <property type="match status" value="1"/>
</dbReference>
<dbReference type="InterPro" id="IPR001451">
    <property type="entry name" value="Hexapep"/>
</dbReference>
<protein>
    <recommendedName>
        <fullName evidence="7">Acetyltransferase</fullName>
        <ecNumber evidence="7">2.3.1.-</ecNumber>
    </recommendedName>
</protein>
<comment type="function">
    <text evidence="6">Acetyltransferase implicated in the O-acetylation of Nod factors.</text>
</comment>
<dbReference type="RefSeq" id="WP_035709462.1">
    <property type="nucleotide sequence ID" value="NZ_CAMIFG010000064.1"/>
</dbReference>